<evidence type="ECO:0000259" key="7">
    <source>
        <dbReference type="SMART" id="SM00849"/>
    </source>
</evidence>
<dbReference type="GO" id="GO:0005886">
    <property type="term" value="C:plasma membrane"/>
    <property type="evidence" value="ECO:0007669"/>
    <property type="project" value="UniProtKB-SubCell"/>
</dbReference>
<dbReference type="SUPFAM" id="SSF56281">
    <property type="entry name" value="Metallo-hydrolase/oxidoreductase"/>
    <property type="match status" value="1"/>
</dbReference>
<keyword evidence="4 6" id="KW-1133">Transmembrane helix</keyword>
<feature type="transmembrane region" description="Helical" evidence="6">
    <location>
        <begin position="7"/>
        <end position="30"/>
    </location>
</feature>
<dbReference type="Proteomes" id="UP000254968">
    <property type="component" value="Unassembled WGS sequence"/>
</dbReference>
<keyword evidence="3 6" id="KW-0812">Transmembrane</keyword>
<dbReference type="SMART" id="SM00849">
    <property type="entry name" value="Lactamase_B"/>
    <property type="match status" value="1"/>
</dbReference>
<feature type="transmembrane region" description="Helical" evidence="6">
    <location>
        <begin position="309"/>
        <end position="340"/>
    </location>
</feature>
<dbReference type="Pfam" id="PF13567">
    <property type="entry name" value="DUF4131"/>
    <property type="match status" value="1"/>
</dbReference>
<name>A0A378HZQ5_9GAMM</name>
<keyword evidence="2" id="KW-1003">Cell membrane</keyword>
<proteinExistence type="predicted"/>
<dbReference type="InterPro" id="IPR004797">
    <property type="entry name" value="Competence_ComEC/Rec2"/>
</dbReference>
<evidence type="ECO:0000256" key="3">
    <source>
        <dbReference type="ARBA" id="ARBA00022692"/>
    </source>
</evidence>
<reference evidence="8 9" key="1">
    <citation type="submission" date="2018-06" db="EMBL/GenBank/DDBJ databases">
        <authorList>
            <consortium name="Pathogen Informatics"/>
            <person name="Doyle S."/>
        </authorList>
    </citation>
    <scope>NUCLEOTIDE SEQUENCE [LARGE SCALE GENOMIC DNA]</scope>
    <source>
        <strain evidence="8 9">NCTC13315</strain>
    </source>
</reference>
<organism evidence="8 9">
    <name type="scientific">Legionella beliardensis</name>
    <dbReference type="NCBI Taxonomy" id="91822"/>
    <lineage>
        <taxon>Bacteria</taxon>
        <taxon>Pseudomonadati</taxon>
        <taxon>Pseudomonadota</taxon>
        <taxon>Gammaproteobacteria</taxon>
        <taxon>Legionellales</taxon>
        <taxon>Legionellaceae</taxon>
        <taxon>Legionella</taxon>
    </lineage>
</organism>
<feature type="domain" description="Metallo-beta-lactamase" evidence="7">
    <location>
        <begin position="499"/>
        <end position="683"/>
    </location>
</feature>
<dbReference type="NCBIfam" id="TIGR00360">
    <property type="entry name" value="ComEC_N-term"/>
    <property type="match status" value="1"/>
</dbReference>
<accession>A0A378HZQ5</accession>
<dbReference type="RefSeq" id="WP_115302167.1">
    <property type="nucleotide sequence ID" value="NZ_CAAAHO010000001.1"/>
</dbReference>
<dbReference type="NCBIfam" id="TIGR00361">
    <property type="entry name" value="ComEC_Rec2"/>
    <property type="match status" value="1"/>
</dbReference>
<dbReference type="InterPro" id="IPR001279">
    <property type="entry name" value="Metallo-B-lactamas"/>
</dbReference>
<dbReference type="InterPro" id="IPR052159">
    <property type="entry name" value="Competence_DNA_uptake"/>
</dbReference>
<evidence type="ECO:0000313" key="9">
    <source>
        <dbReference type="Proteomes" id="UP000254968"/>
    </source>
</evidence>
<feature type="transmembrane region" description="Helical" evidence="6">
    <location>
        <begin position="36"/>
        <end position="54"/>
    </location>
</feature>
<dbReference type="AlphaFoldDB" id="A0A378HZQ5"/>
<dbReference type="EMBL" id="UGNV01000001">
    <property type="protein sequence ID" value="STX28418.1"/>
    <property type="molecule type" value="Genomic_DNA"/>
</dbReference>
<feature type="transmembrane region" description="Helical" evidence="6">
    <location>
        <begin position="352"/>
        <end position="372"/>
    </location>
</feature>
<dbReference type="PANTHER" id="PTHR30619:SF1">
    <property type="entry name" value="RECOMBINATION PROTEIN 2"/>
    <property type="match status" value="1"/>
</dbReference>
<sequence length="734" mass="81870">MEILCFVAGVIWFYTKSFYPLLFIGIALYLKAPKRIIIWFGIAILWTSFHQWWLTDKYMPASRVIQQATLIGEIVSIPMTSDVKTQFNFRLSKLNGKPTNTLVSLACYNHCPAFKLGQLWQVNAKLKRPENLGNPGHFPYQESLAARHIYWTGYLKGRAQLLSVSHKTNMTSIRERWAAKLASFLPDKTSLGIMEALTLGLTNHIDKATWDLFRRTGTTHLMVISGAHIYLVASLFYGMIYWSWRQVSVLCLYKPAMQVAGLSGVLMGLMYALLSGFAIPAQRAVIACAVLLLRPFLSRQFSGWQAWRYALLIVVIAEPHAVLLPGFYLSFLAVAVLITSSQRIAYQGVKRLIALQFACLIGLLPFTLYWFSYGAINGLLANLIAIPLVGYLIVPISLLGLLLSVGLGQLWVLPLVDWSIKGLLMILHGIDQAAFINLNFSLPNFSILLALILAIAVLFFLPLKALIPGALILLLAALFPGFPKIKPADARIDVLDVGQGLAIVISTAKHVLLYDTGMKFYQGSDMAQMAIIPYLTTRGVKKINKIIISHPDLDHRGGLPSLEEKYGQVELLVDNVTFYQRGNNCHTYPDWEWDGVYFHFLPIHLPGHTKNNSSCVLQITTSSGKALLTGDIEKPAEHYLMTHYAKQLAADVLVVAHHASKTSSTPAFIKHVAPKLALISAGFDNRYHFPHPQTIATLTKQHINILNTIDCGMITIEFNQQQKAIKPACYRNLS</sequence>
<keyword evidence="5 6" id="KW-0472">Membrane</keyword>
<feature type="transmembrane region" description="Helical" evidence="6">
    <location>
        <begin position="256"/>
        <end position="274"/>
    </location>
</feature>
<dbReference type="InterPro" id="IPR035681">
    <property type="entry name" value="ComA-like_MBL"/>
</dbReference>
<comment type="subcellular location">
    <subcellularLocation>
        <location evidence="1">Cell membrane</location>
        <topology evidence="1">Multi-pass membrane protein</topology>
    </subcellularLocation>
</comment>
<feature type="transmembrane region" description="Helical" evidence="6">
    <location>
        <begin position="434"/>
        <end position="459"/>
    </location>
</feature>
<dbReference type="Pfam" id="PF03772">
    <property type="entry name" value="Competence"/>
    <property type="match status" value="1"/>
</dbReference>
<dbReference type="CDD" id="cd07731">
    <property type="entry name" value="ComA-like_MBL-fold"/>
    <property type="match status" value="1"/>
</dbReference>
<dbReference type="InterPro" id="IPR025405">
    <property type="entry name" value="DUF4131"/>
</dbReference>
<dbReference type="OrthoDB" id="9761531at2"/>
<evidence type="ECO:0000313" key="8">
    <source>
        <dbReference type="EMBL" id="STX28418.1"/>
    </source>
</evidence>
<evidence type="ECO:0000256" key="4">
    <source>
        <dbReference type="ARBA" id="ARBA00022989"/>
    </source>
</evidence>
<evidence type="ECO:0000256" key="6">
    <source>
        <dbReference type="SAM" id="Phobius"/>
    </source>
</evidence>
<dbReference type="GO" id="GO:0030420">
    <property type="term" value="P:establishment of competence for transformation"/>
    <property type="evidence" value="ECO:0007669"/>
    <property type="project" value="InterPro"/>
</dbReference>
<evidence type="ECO:0000256" key="1">
    <source>
        <dbReference type="ARBA" id="ARBA00004651"/>
    </source>
</evidence>
<dbReference type="Gene3D" id="3.60.15.10">
    <property type="entry name" value="Ribonuclease Z/Hydroxyacylglutathione hydrolase-like"/>
    <property type="match status" value="1"/>
</dbReference>
<evidence type="ECO:0000256" key="2">
    <source>
        <dbReference type="ARBA" id="ARBA00022475"/>
    </source>
</evidence>
<evidence type="ECO:0000256" key="5">
    <source>
        <dbReference type="ARBA" id="ARBA00023136"/>
    </source>
</evidence>
<dbReference type="PANTHER" id="PTHR30619">
    <property type="entry name" value="DNA INTERNALIZATION/COMPETENCE PROTEIN COMEC/REC2"/>
    <property type="match status" value="1"/>
</dbReference>
<dbReference type="Pfam" id="PF00753">
    <property type="entry name" value="Lactamase_B"/>
    <property type="match status" value="1"/>
</dbReference>
<dbReference type="InterPro" id="IPR004477">
    <property type="entry name" value="ComEC_N"/>
</dbReference>
<feature type="transmembrane region" description="Helical" evidence="6">
    <location>
        <begin position="384"/>
        <end position="413"/>
    </location>
</feature>
<feature type="transmembrane region" description="Helical" evidence="6">
    <location>
        <begin position="465"/>
        <end position="482"/>
    </location>
</feature>
<protein>
    <submittedName>
        <fullName evidence="8">DNA uptake/competence protein ComA</fullName>
    </submittedName>
</protein>
<keyword evidence="9" id="KW-1185">Reference proteome</keyword>
<gene>
    <name evidence="8" type="primary">comA</name>
    <name evidence="8" type="ORF">NCTC13315_00947</name>
</gene>
<dbReference type="InterPro" id="IPR036866">
    <property type="entry name" value="RibonucZ/Hydroxyglut_hydro"/>
</dbReference>
<feature type="transmembrane region" description="Helical" evidence="6">
    <location>
        <begin position="221"/>
        <end position="244"/>
    </location>
</feature>